<dbReference type="GO" id="GO:0005524">
    <property type="term" value="F:ATP binding"/>
    <property type="evidence" value="ECO:0007669"/>
    <property type="project" value="UniProtKB-KW"/>
</dbReference>
<gene>
    <name evidence="6" type="ORF">GOP47_0010146</name>
</gene>
<organism evidence="6 7">
    <name type="scientific">Adiantum capillus-veneris</name>
    <name type="common">Maidenhair fern</name>
    <dbReference type="NCBI Taxonomy" id="13818"/>
    <lineage>
        <taxon>Eukaryota</taxon>
        <taxon>Viridiplantae</taxon>
        <taxon>Streptophyta</taxon>
        <taxon>Embryophyta</taxon>
        <taxon>Tracheophyta</taxon>
        <taxon>Polypodiopsida</taxon>
        <taxon>Polypodiidae</taxon>
        <taxon>Polypodiales</taxon>
        <taxon>Pteridineae</taxon>
        <taxon>Pteridaceae</taxon>
        <taxon>Vittarioideae</taxon>
        <taxon>Adiantum</taxon>
    </lineage>
</organism>
<comment type="similarity">
    <text evidence="1">Belongs to the folylpolyglutamate synthase family.</text>
</comment>
<name>A0A9D4ZIF5_ADICA</name>
<keyword evidence="4" id="KW-0067">ATP-binding</keyword>
<sequence>MGLILSGRRRSCRETERGLKWFDEPFSGCADCIWLLLSCEGGSCIGAPKVLEFLDSLKNFEKLGVPKGAGTESAEGFDLARMYRLLSAFGDPLSCYPVIHVAGTKGKGSTAAFIGNILRAEGYSVGSYTSPHIMSIHERIVAGKSEDPITPDAFQKLFEDNRKILEEAIAAEQGALTYFEVLSVLAFQYFAQVNVDIAVVEAGLGGARDATNVISAAGLAVAVITNIGKEHSVALGGSLESIALAKSGIIKQGRPVVLGGPLDLHIEEIICEVAASKSSKVIRAFGEGMHHRIGGVTLEDSGAFQSCDLSIDLLFPGGSLRSWKLDKKSLQLRMLGPHQLNNALTAICTILCIRDQGWRIKEDAIWSGLERTFTLGRFQVMPKAESIRLGCDLSTLVLDGALVIAMASDKDHHGFCQELLQGSAPKVVVVTESMVAGGKYRSTAASVLVDCWCQAARTKKLEVLHALTKDDVKGSKPDSVITITDSESISLRQKILEEKYAMASHLI</sequence>
<dbReference type="GO" id="GO:0008841">
    <property type="term" value="F:dihydrofolate synthase activity"/>
    <property type="evidence" value="ECO:0007669"/>
    <property type="project" value="TreeGrafter"/>
</dbReference>
<dbReference type="Pfam" id="PF08245">
    <property type="entry name" value="Mur_ligase_M"/>
    <property type="match status" value="1"/>
</dbReference>
<dbReference type="AlphaFoldDB" id="A0A9D4ZIF5"/>
<evidence type="ECO:0000259" key="5">
    <source>
        <dbReference type="Pfam" id="PF08245"/>
    </source>
</evidence>
<comment type="caution">
    <text evidence="6">The sequence shown here is derived from an EMBL/GenBank/DDBJ whole genome shotgun (WGS) entry which is preliminary data.</text>
</comment>
<reference evidence="6" key="1">
    <citation type="submission" date="2021-01" db="EMBL/GenBank/DDBJ databases">
        <title>Adiantum capillus-veneris genome.</title>
        <authorList>
            <person name="Fang Y."/>
            <person name="Liao Q."/>
        </authorList>
    </citation>
    <scope>NUCLEOTIDE SEQUENCE</scope>
    <source>
        <strain evidence="6">H3</strain>
        <tissue evidence="6">Leaf</tissue>
    </source>
</reference>
<dbReference type="InterPro" id="IPR018109">
    <property type="entry name" value="Folylpolyglutamate_synth_CS"/>
</dbReference>
<dbReference type="InterPro" id="IPR001645">
    <property type="entry name" value="Folylpolyglutamate_synth"/>
</dbReference>
<dbReference type="InterPro" id="IPR036565">
    <property type="entry name" value="Mur-like_cat_sf"/>
</dbReference>
<dbReference type="PROSITE" id="PS01011">
    <property type="entry name" value="FOLYLPOLYGLU_SYNT_1"/>
    <property type="match status" value="1"/>
</dbReference>
<dbReference type="Proteomes" id="UP000886520">
    <property type="component" value="Chromosome 10"/>
</dbReference>
<evidence type="ECO:0000256" key="2">
    <source>
        <dbReference type="ARBA" id="ARBA00022598"/>
    </source>
</evidence>
<evidence type="ECO:0000313" key="6">
    <source>
        <dbReference type="EMBL" id="KAI5074185.1"/>
    </source>
</evidence>
<keyword evidence="7" id="KW-1185">Reference proteome</keyword>
<dbReference type="SUPFAM" id="SSF53623">
    <property type="entry name" value="MurD-like peptide ligases, catalytic domain"/>
    <property type="match status" value="1"/>
</dbReference>
<keyword evidence="3" id="KW-0547">Nucleotide-binding</keyword>
<dbReference type="EMBL" id="JABFUD020000010">
    <property type="protein sequence ID" value="KAI5074185.1"/>
    <property type="molecule type" value="Genomic_DNA"/>
</dbReference>
<dbReference type="GO" id="GO:0005737">
    <property type="term" value="C:cytoplasm"/>
    <property type="evidence" value="ECO:0007669"/>
    <property type="project" value="TreeGrafter"/>
</dbReference>
<proteinExistence type="inferred from homology"/>
<feature type="domain" description="Mur ligase central" evidence="5">
    <location>
        <begin position="101"/>
        <end position="349"/>
    </location>
</feature>
<dbReference type="OrthoDB" id="5212574at2759"/>
<dbReference type="NCBIfam" id="TIGR01499">
    <property type="entry name" value="folC"/>
    <property type="match status" value="1"/>
</dbReference>
<evidence type="ECO:0000256" key="1">
    <source>
        <dbReference type="ARBA" id="ARBA00008276"/>
    </source>
</evidence>
<dbReference type="Gene3D" id="3.40.1190.10">
    <property type="entry name" value="Mur-like, catalytic domain"/>
    <property type="match status" value="1"/>
</dbReference>
<dbReference type="GO" id="GO:0004326">
    <property type="term" value="F:tetrahydrofolylpolyglutamate synthase activity"/>
    <property type="evidence" value="ECO:0007669"/>
    <property type="project" value="InterPro"/>
</dbReference>
<evidence type="ECO:0000256" key="4">
    <source>
        <dbReference type="ARBA" id="ARBA00022840"/>
    </source>
</evidence>
<evidence type="ECO:0000256" key="3">
    <source>
        <dbReference type="ARBA" id="ARBA00022741"/>
    </source>
</evidence>
<dbReference type="InterPro" id="IPR013221">
    <property type="entry name" value="Mur_ligase_cen"/>
</dbReference>
<dbReference type="PANTHER" id="PTHR11136">
    <property type="entry name" value="FOLYLPOLYGLUTAMATE SYNTHASE-RELATED"/>
    <property type="match status" value="1"/>
</dbReference>
<evidence type="ECO:0000313" key="7">
    <source>
        <dbReference type="Proteomes" id="UP000886520"/>
    </source>
</evidence>
<accession>A0A9D4ZIF5</accession>
<dbReference type="PANTHER" id="PTHR11136:SF0">
    <property type="entry name" value="DIHYDROFOLATE SYNTHETASE-RELATED"/>
    <property type="match status" value="1"/>
</dbReference>
<keyword evidence="2" id="KW-0436">Ligase</keyword>
<protein>
    <recommendedName>
        <fullName evidence="5">Mur ligase central domain-containing protein</fullName>
    </recommendedName>
</protein>
<dbReference type="PROSITE" id="PS01012">
    <property type="entry name" value="FOLYLPOLYGLU_SYNT_2"/>
    <property type="match status" value="1"/>
</dbReference>